<dbReference type="GO" id="GO:0005829">
    <property type="term" value="C:cytosol"/>
    <property type="evidence" value="ECO:0007669"/>
    <property type="project" value="TreeGrafter"/>
</dbReference>
<accession>A0A9N9XQK7</accession>
<dbReference type="InterPro" id="IPR036241">
    <property type="entry name" value="NSFL1C_SEP_dom_sf"/>
</dbReference>
<keyword evidence="6" id="KW-1185">Reference proteome</keyword>
<evidence type="ECO:0000313" key="6">
    <source>
        <dbReference type="Proteomes" id="UP001153712"/>
    </source>
</evidence>
<dbReference type="CDD" id="cd01770">
    <property type="entry name" value="UBX_UBXN2"/>
    <property type="match status" value="1"/>
</dbReference>
<dbReference type="Gene3D" id="3.10.20.90">
    <property type="entry name" value="Phosphatidylinositol 3-kinase Catalytic Subunit, Chain A, domain 1"/>
    <property type="match status" value="1"/>
</dbReference>
<dbReference type="InterPro" id="IPR009060">
    <property type="entry name" value="UBA-like_sf"/>
</dbReference>
<dbReference type="SMART" id="SM00166">
    <property type="entry name" value="UBX"/>
    <property type="match status" value="1"/>
</dbReference>
<dbReference type="InterPro" id="IPR000626">
    <property type="entry name" value="Ubiquitin-like_dom"/>
</dbReference>
<reference evidence="5" key="1">
    <citation type="submission" date="2022-01" db="EMBL/GenBank/DDBJ databases">
        <authorList>
            <person name="King R."/>
        </authorList>
    </citation>
    <scope>NUCLEOTIDE SEQUENCE</scope>
</reference>
<dbReference type="InterPro" id="IPR012989">
    <property type="entry name" value="SEP_domain"/>
</dbReference>
<dbReference type="PANTHER" id="PTHR23333">
    <property type="entry name" value="UBX DOMAIN CONTAINING PROTEIN"/>
    <property type="match status" value="1"/>
</dbReference>
<organism evidence="5 6">
    <name type="scientific">Phyllotreta striolata</name>
    <name type="common">Striped flea beetle</name>
    <name type="synonym">Crioceris striolata</name>
    <dbReference type="NCBI Taxonomy" id="444603"/>
    <lineage>
        <taxon>Eukaryota</taxon>
        <taxon>Metazoa</taxon>
        <taxon>Ecdysozoa</taxon>
        <taxon>Arthropoda</taxon>
        <taxon>Hexapoda</taxon>
        <taxon>Insecta</taxon>
        <taxon>Pterygota</taxon>
        <taxon>Neoptera</taxon>
        <taxon>Endopterygota</taxon>
        <taxon>Coleoptera</taxon>
        <taxon>Polyphaga</taxon>
        <taxon>Cucujiformia</taxon>
        <taxon>Chrysomeloidea</taxon>
        <taxon>Chrysomelidae</taxon>
        <taxon>Galerucinae</taxon>
        <taxon>Alticini</taxon>
        <taxon>Phyllotreta</taxon>
    </lineage>
</organism>
<feature type="compositionally biased region" description="Low complexity" evidence="1">
    <location>
        <begin position="78"/>
        <end position="92"/>
    </location>
</feature>
<dbReference type="FunFam" id="3.30.420.210:FF:000002">
    <property type="entry name" value="UBX domain-containing protein 1"/>
    <property type="match status" value="1"/>
</dbReference>
<dbReference type="Gene3D" id="3.30.420.210">
    <property type="entry name" value="SEP domain"/>
    <property type="match status" value="1"/>
</dbReference>
<dbReference type="OrthoDB" id="25887at2759"/>
<gene>
    <name evidence="5" type="ORF">PHYEVI_LOCUS9869</name>
</gene>
<feature type="compositionally biased region" description="Low complexity" evidence="1">
    <location>
        <begin position="142"/>
        <end position="152"/>
    </location>
</feature>
<dbReference type="Proteomes" id="UP001153712">
    <property type="component" value="Chromosome 6"/>
</dbReference>
<feature type="domain" description="Ubiquitin-like" evidence="3">
    <location>
        <begin position="294"/>
        <end position="367"/>
    </location>
</feature>
<feature type="region of interest" description="Disordered" evidence="1">
    <location>
        <begin position="45"/>
        <end position="119"/>
    </location>
</feature>
<evidence type="ECO:0000313" key="5">
    <source>
        <dbReference type="EMBL" id="CAG9863583.1"/>
    </source>
</evidence>
<evidence type="ECO:0000259" key="2">
    <source>
        <dbReference type="PROSITE" id="PS50033"/>
    </source>
</evidence>
<feature type="domain" description="SEP" evidence="4">
    <location>
        <begin position="179"/>
        <end position="242"/>
    </location>
</feature>
<dbReference type="SUPFAM" id="SSF46934">
    <property type="entry name" value="UBA-like"/>
    <property type="match status" value="1"/>
</dbReference>
<dbReference type="GO" id="GO:0000045">
    <property type="term" value="P:autophagosome assembly"/>
    <property type="evidence" value="ECO:0007669"/>
    <property type="project" value="TreeGrafter"/>
</dbReference>
<dbReference type="PROSITE" id="PS51399">
    <property type="entry name" value="SEP"/>
    <property type="match status" value="1"/>
</dbReference>
<dbReference type="GO" id="GO:0043161">
    <property type="term" value="P:proteasome-mediated ubiquitin-dependent protein catabolic process"/>
    <property type="evidence" value="ECO:0007669"/>
    <property type="project" value="TreeGrafter"/>
</dbReference>
<sequence>MSDKEEKTTQFVSITGAPEDRAQFYLDSAAWQLEVAIARYYENDGADSDPVEEVAQPAEPPKSPVVKKAKSKSKSKSSKSSNIATIKTITSSSEEEEEGQAYYAGGSETSGQQVLGPPKKKDFVADMFKSVQEHGVEILEPSASSSSSNSRSFKGTGYKLGQDDNDTVIVPALPDPPQPAKVTLKLWQNGFSVNDGELRSYSDPGNREFLDAIRQGEIPPELRQGATEVHLAMEDHRMEAFRTGKNKRAAFQGTGYTLGSPAPTVIGTGNEEEKSDCEAKAKEQLKLDGSKPVTSLQIRLADGSRLQGQFNHQHTVAEIRNYIQHARPQYQSRAFNLLTAYPAKVLDDAQTLEAAGLLNATIMQKLV</sequence>
<dbReference type="Pfam" id="PF00789">
    <property type="entry name" value="UBX"/>
    <property type="match status" value="1"/>
</dbReference>
<evidence type="ECO:0000259" key="4">
    <source>
        <dbReference type="PROSITE" id="PS51399"/>
    </source>
</evidence>
<dbReference type="GO" id="GO:0043130">
    <property type="term" value="F:ubiquitin binding"/>
    <property type="evidence" value="ECO:0007669"/>
    <property type="project" value="TreeGrafter"/>
</dbReference>
<dbReference type="AlphaFoldDB" id="A0A9N9XQK7"/>
<dbReference type="PROSITE" id="PS50053">
    <property type="entry name" value="UBIQUITIN_2"/>
    <property type="match status" value="1"/>
</dbReference>
<dbReference type="Pfam" id="PF14555">
    <property type="entry name" value="UBA_4"/>
    <property type="match status" value="1"/>
</dbReference>
<dbReference type="SUPFAM" id="SSF54236">
    <property type="entry name" value="Ubiquitin-like"/>
    <property type="match status" value="1"/>
</dbReference>
<evidence type="ECO:0000259" key="3">
    <source>
        <dbReference type="PROSITE" id="PS50053"/>
    </source>
</evidence>
<dbReference type="Gene3D" id="1.10.8.10">
    <property type="entry name" value="DNA helicase RuvA subunit, C-terminal domain"/>
    <property type="match status" value="1"/>
</dbReference>
<dbReference type="SMART" id="SM00553">
    <property type="entry name" value="SEP"/>
    <property type="match status" value="1"/>
</dbReference>
<dbReference type="InterPro" id="IPR029071">
    <property type="entry name" value="Ubiquitin-like_domsf"/>
</dbReference>
<feature type="compositionally biased region" description="Basic residues" evidence="1">
    <location>
        <begin position="65"/>
        <end position="77"/>
    </location>
</feature>
<dbReference type="InterPro" id="IPR001012">
    <property type="entry name" value="UBX_dom"/>
</dbReference>
<dbReference type="PANTHER" id="PTHR23333:SF20">
    <property type="entry name" value="NSFL1 COFACTOR P47"/>
    <property type="match status" value="1"/>
</dbReference>
<protein>
    <recommendedName>
        <fullName evidence="7">NSFL1 cofactor p47</fullName>
    </recommendedName>
</protein>
<dbReference type="CDD" id="cd14348">
    <property type="entry name" value="UBA_p47"/>
    <property type="match status" value="1"/>
</dbReference>
<dbReference type="Pfam" id="PF08059">
    <property type="entry name" value="SEP"/>
    <property type="match status" value="1"/>
</dbReference>
<dbReference type="SUPFAM" id="SSF102848">
    <property type="entry name" value="NSFL1 (p97 ATPase) cofactor p47, SEP domain"/>
    <property type="match status" value="1"/>
</dbReference>
<dbReference type="GO" id="GO:0007030">
    <property type="term" value="P:Golgi organization"/>
    <property type="evidence" value="ECO:0007669"/>
    <property type="project" value="TreeGrafter"/>
</dbReference>
<dbReference type="GO" id="GO:0031468">
    <property type="term" value="P:nuclear membrane reassembly"/>
    <property type="evidence" value="ECO:0007669"/>
    <property type="project" value="TreeGrafter"/>
</dbReference>
<feature type="domain" description="UBX" evidence="2">
    <location>
        <begin position="289"/>
        <end position="365"/>
    </location>
</feature>
<evidence type="ECO:0008006" key="7">
    <source>
        <dbReference type="Google" id="ProtNLM"/>
    </source>
</evidence>
<name>A0A9N9XQK7_PHYSR</name>
<evidence type="ECO:0000256" key="1">
    <source>
        <dbReference type="SAM" id="MobiDB-lite"/>
    </source>
</evidence>
<dbReference type="GO" id="GO:0005634">
    <property type="term" value="C:nucleus"/>
    <property type="evidence" value="ECO:0007669"/>
    <property type="project" value="TreeGrafter"/>
</dbReference>
<feature type="region of interest" description="Disordered" evidence="1">
    <location>
        <begin position="139"/>
        <end position="161"/>
    </location>
</feature>
<dbReference type="EMBL" id="OU900099">
    <property type="protein sequence ID" value="CAG9863583.1"/>
    <property type="molecule type" value="Genomic_DNA"/>
</dbReference>
<proteinExistence type="predicted"/>
<dbReference type="GO" id="GO:0061025">
    <property type="term" value="P:membrane fusion"/>
    <property type="evidence" value="ECO:0007669"/>
    <property type="project" value="TreeGrafter"/>
</dbReference>
<dbReference type="PROSITE" id="PS50033">
    <property type="entry name" value="UBX"/>
    <property type="match status" value="1"/>
</dbReference>